<accession>A0A561TZG5</accession>
<protein>
    <submittedName>
        <fullName evidence="2">Uncharacterized protein</fullName>
    </submittedName>
</protein>
<feature type="transmembrane region" description="Helical" evidence="1">
    <location>
        <begin position="32"/>
        <end position="54"/>
    </location>
</feature>
<feature type="transmembrane region" description="Helical" evidence="1">
    <location>
        <begin position="7"/>
        <end position="26"/>
    </location>
</feature>
<reference evidence="2 3" key="1">
    <citation type="submission" date="2019-06" db="EMBL/GenBank/DDBJ databases">
        <title>Sequencing the genomes of 1000 actinobacteria strains.</title>
        <authorList>
            <person name="Klenk H.-P."/>
        </authorList>
    </citation>
    <scope>NUCLEOTIDE SEQUENCE [LARGE SCALE GENOMIC DNA]</scope>
    <source>
        <strain evidence="2 3">DSM 46699</strain>
    </source>
</reference>
<keyword evidence="3" id="KW-1185">Reference proteome</keyword>
<keyword evidence="1" id="KW-0812">Transmembrane</keyword>
<keyword evidence="1" id="KW-0472">Membrane</keyword>
<keyword evidence="1" id="KW-1133">Transmembrane helix</keyword>
<organism evidence="2 3">
    <name type="scientific">Saccharopolyspora dendranthemae</name>
    <dbReference type="NCBI Taxonomy" id="1181886"/>
    <lineage>
        <taxon>Bacteria</taxon>
        <taxon>Bacillati</taxon>
        <taxon>Actinomycetota</taxon>
        <taxon>Actinomycetes</taxon>
        <taxon>Pseudonocardiales</taxon>
        <taxon>Pseudonocardiaceae</taxon>
        <taxon>Saccharopolyspora</taxon>
    </lineage>
</organism>
<evidence type="ECO:0000256" key="1">
    <source>
        <dbReference type="SAM" id="Phobius"/>
    </source>
</evidence>
<evidence type="ECO:0000313" key="2">
    <source>
        <dbReference type="EMBL" id="TWF92507.1"/>
    </source>
</evidence>
<dbReference type="AlphaFoldDB" id="A0A561TZG5"/>
<dbReference type="Proteomes" id="UP000316184">
    <property type="component" value="Unassembled WGS sequence"/>
</dbReference>
<gene>
    <name evidence="2" type="ORF">FHU35_17150</name>
</gene>
<name>A0A561TZG5_9PSEU</name>
<sequence length="60" mass="6491">MLPISLAMFGVGLLAIVVIFALYATGHQDLPPWVSIVTLLCPAGLIFGVIATVVRSRRRR</sequence>
<comment type="caution">
    <text evidence="2">The sequence shown here is derived from an EMBL/GenBank/DDBJ whole genome shotgun (WGS) entry which is preliminary data.</text>
</comment>
<dbReference type="EMBL" id="VIWX01000007">
    <property type="protein sequence ID" value="TWF92507.1"/>
    <property type="molecule type" value="Genomic_DNA"/>
</dbReference>
<proteinExistence type="predicted"/>
<evidence type="ECO:0000313" key="3">
    <source>
        <dbReference type="Proteomes" id="UP000316184"/>
    </source>
</evidence>